<comment type="caution">
    <text evidence="1">The sequence shown here is derived from an EMBL/GenBank/DDBJ whole genome shotgun (WGS) entry which is preliminary data.</text>
</comment>
<organism evidence="1 2">
    <name type="scientific">Aspergillus nanangensis</name>
    <dbReference type="NCBI Taxonomy" id="2582783"/>
    <lineage>
        <taxon>Eukaryota</taxon>
        <taxon>Fungi</taxon>
        <taxon>Dikarya</taxon>
        <taxon>Ascomycota</taxon>
        <taxon>Pezizomycotina</taxon>
        <taxon>Eurotiomycetes</taxon>
        <taxon>Eurotiomycetidae</taxon>
        <taxon>Eurotiales</taxon>
        <taxon>Aspergillaceae</taxon>
        <taxon>Aspergillus</taxon>
        <taxon>Aspergillus subgen. Circumdati</taxon>
    </lineage>
</organism>
<evidence type="ECO:0000313" key="1">
    <source>
        <dbReference type="EMBL" id="KAF9884583.1"/>
    </source>
</evidence>
<dbReference type="Proteomes" id="UP001194746">
    <property type="component" value="Unassembled WGS sequence"/>
</dbReference>
<keyword evidence="2" id="KW-1185">Reference proteome</keyword>
<protein>
    <submittedName>
        <fullName evidence="1">Uncharacterized protein</fullName>
    </submittedName>
</protein>
<reference evidence="1" key="1">
    <citation type="journal article" date="2019" name="Beilstein J. Org. Chem.">
        <title>Nanangenines: drimane sesquiterpenoids as the dominant metabolite cohort of a novel Australian fungus, Aspergillus nanangensis.</title>
        <authorList>
            <person name="Lacey H.J."/>
            <person name="Gilchrist C.L.M."/>
            <person name="Crombie A."/>
            <person name="Kalaitzis J.A."/>
            <person name="Vuong D."/>
            <person name="Rutledge P.J."/>
            <person name="Turner P."/>
            <person name="Pitt J.I."/>
            <person name="Lacey E."/>
            <person name="Chooi Y.H."/>
            <person name="Piggott A.M."/>
        </authorList>
    </citation>
    <scope>NUCLEOTIDE SEQUENCE</scope>
    <source>
        <strain evidence="1">MST-FP2251</strain>
    </source>
</reference>
<proteinExistence type="predicted"/>
<name>A0AAD4CEZ5_ASPNN</name>
<accession>A0AAD4CEZ5</accession>
<evidence type="ECO:0000313" key="2">
    <source>
        <dbReference type="Proteomes" id="UP001194746"/>
    </source>
</evidence>
<sequence>MVKSTHQPYGEDLFFVSERCPAEKKKARAHLAHRGIRSRIRSQKELQQHHRHPVIQTSIPIVIGEPPFLQGISTVEQLVSTQIYASMASTWGVSPAMCPGPTHLTYHLSHGTAALASIFRANVAFHCIDLHIWTTVEERRKLQLTALTYRGEAIGFARTELLRLLAWHTDTGPENRLTNTIPDWEISFTIVLRLLQLDYRFARDGVYSHFVACRRLLRSHLPGFRASEDSIPALATTIRNPNLHHLTITFECAHSTPDSVIWDTVDLDFFTQSLFHLIDRIAASSTATTIDTSDPRLTPSIVPRIPPGTLLWRSLAKDPGSVASNIYGDVSEALVQLGSMLVLCSAFLDSSAADRPSVPQPCIEDLESSLRALGEREALTSALNVSWLLGGGKGLPQRNQRETLWLVSGILYALRVSPMLEWDGVGIDGKTIKMRCLDFLGRPG</sequence>
<dbReference type="AlphaFoldDB" id="A0AAD4CEZ5"/>
<reference evidence="1" key="2">
    <citation type="submission" date="2020-02" db="EMBL/GenBank/DDBJ databases">
        <authorList>
            <person name="Gilchrist C.L.M."/>
            <person name="Chooi Y.-H."/>
        </authorList>
    </citation>
    <scope>NUCLEOTIDE SEQUENCE</scope>
    <source>
        <strain evidence="1">MST-FP2251</strain>
    </source>
</reference>
<gene>
    <name evidence="1" type="ORF">FE257_001467</name>
</gene>
<dbReference type="EMBL" id="VCAU01000118">
    <property type="protein sequence ID" value="KAF9884583.1"/>
    <property type="molecule type" value="Genomic_DNA"/>
</dbReference>